<feature type="region of interest" description="Disordered" evidence="1">
    <location>
        <begin position="1"/>
        <end position="28"/>
    </location>
</feature>
<accession>A0A4Y7KBJ1</accession>
<reference evidence="2 3" key="1">
    <citation type="journal article" date="2018" name="Science">
        <title>The opium poppy genome and morphinan production.</title>
        <authorList>
            <person name="Guo L."/>
            <person name="Winzer T."/>
            <person name="Yang X."/>
            <person name="Li Y."/>
            <person name="Ning Z."/>
            <person name="He Z."/>
            <person name="Teodor R."/>
            <person name="Lu Y."/>
            <person name="Bowser T.A."/>
            <person name="Graham I.A."/>
            <person name="Ye K."/>
        </authorList>
    </citation>
    <scope>NUCLEOTIDE SEQUENCE [LARGE SCALE GENOMIC DNA]</scope>
    <source>
        <strain evidence="3">cv. HN1</strain>
        <tissue evidence="2">Leaves</tissue>
    </source>
</reference>
<gene>
    <name evidence="2" type="ORF">C5167_032845</name>
</gene>
<evidence type="ECO:0000256" key="1">
    <source>
        <dbReference type="SAM" id="MobiDB-lite"/>
    </source>
</evidence>
<dbReference type="EMBL" id="CM010721">
    <property type="protein sequence ID" value="RZC69712.1"/>
    <property type="molecule type" value="Genomic_DNA"/>
</dbReference>
<feature type="compositionally biased region" description="Basic and acidic residues" evidence="1">
    <location>
        <begin position="1"/>
        <end position="10"/>
    </location>
</feature>
<proteinExistence type="predicted"/>
<protein>
    <submittedName>
        <fullName evidence="2">Uncharacterized protein</fullName>
    </submittedName>
</protein>
<name>A0A4Y7KBJ1_PAPSO</name>
<evidence type="ECO:0000313" key="2">
    <source>
        <dbReference type="EMBL" id="RZC69712.1"/>
    </source>
</evidence>
<organism evidence="2 3">
    <name type="scientific">Papaver somniferum</name>
    <name type="common">Opium poppy</name>
    <dbReference type="NCBI Taxonomy" id="3469"/>
    <lineage>
        <taxon>Eukaryota</taxon>
        <taxon>Viridiplantae</taxon>
        <taxon>Streptophyta</taxon>
        <taxon>Embryophyta</taxon>
        <taxon>Tracheophyta</taxon>
        <taxon>Spermatophyta</taxon>
        <taxon>Magnoliopsida</taxon>
        <taxon>Ranunculales</taxon>
        <taxon>Papaveraceae</taxon>
        <taxon>Papaveroideae</taxon>
        <taxon>Papaver</taxon>
    </lineage>
</organism>
<sequence>MERIMREKRIQKGCKLTSSSAQRRTNTRGRYSVKVLNEQNTKNSLSLDHSICNRKIKLI</sequence>
<evidence type="ECO:0000313" key="3">
    <source>
        <dbReference type="Proteomes" id="UP000316621"/>
    </source>
</evidence>
<dbReference type="Gramene" id="RZC69712">
    <property type="protein sequence ID" value="RZC69712"/>
    <property type="gene ID" value="C5167_032845"/>
</dbReference>
<keyword evidence="3" id="KW-1185">Reference proteome</keyword>
<dbReference type="AlphaFoldDB" id="A0A4Y7KBJ1"/>
<dbReference type="Proteomes" id="UP000316621">
    <property type="component" value="Chromosome 7"/>
</dbReference>